<gene>
    <name evidence="2" type="ORF">ATEIFO6365_0008053500</name>
</gene>
<dbReference type="InterPro" id="IPR041664">
    <property type="entry name" value="AAA_16"/>
</dbReference>
<dbReference type="OrthoDB" id="5086500at2759"/>
<feature type="domain" description="Orc1-like AAA ATPase" evidence="1">
    <location>
        <begin position="329"/>
        <end position="470"/>
    </location>
</feature>
<dbReference type="PROSITE" id="PS51257">
    <property type="entry name" value="PROKAR_LIPOPROTEIN"/>
    <property type="match status" value="1"/>
</dbReference>
<dbReference type="Gene3D" id="3.40.50.1580">
    <property type="entry name" value="Nucleoside phosphorylase domain"/>
    <property type="match status" value="1"/>
</dbReference>
<dbReference type="SUPFAM" id="SSF53167">
    <property type="entry name" value="Purine and uridine phosphorylases"/>
    <property type="match status" value="1"/>
</dbReference>
<evidence type="ECO:0000313" key="3">
    <source>
        <dbReference type="Proteomes" id="UP000452235"/>
    </source>
</evidence>
<name>A0A5M3Z7C9_ASPTE</name>
<keyword evidence="3" id="KW-1185">Reference proteome</keyword>
<dbReference type="GO" id="GO:0003824">
    <property type="term" value="F:catalytic activity"/>
    <property type="evidence" value="ECO:0007669"/>
    <property type="project" value="InterPro"/>
</dbReference>
<dbReference type="PANTHER" id="PTHR46082:SF6">
    <property type="entry name" value="AAA+ ATPASE DOMAIN-CONTAINING PROTEIN-RELATED"/>
    <property type="match status" value="1"/>
</dbReference>
<reference evidence="2 3" key="1">
    <citation type="submission" date="2020-01" db="EMBL/GenBank/DDBJ databases">
        <title>Aspergillus terreus IFO 6365 whole genome shotgun sequence.</title>
        <authorList>
            <person name="Kanamasa S."/>
            <person name="Takahashi H."/>
        </authorList>
    </citation>
    <scope>NUCLEOTIDE SEQUENCE [LARGE SCALE GENOMIC DNA]</scope>
    <source>
        <strain evidence="2 3">IFO 6365</strain>
    </source>
</reference>
<dbReference type="InterPro" id="IPR011990">
    <property type="entry name" value="TPR-like_helical_dom_sf"/>
</dbReference>
<dbReference type="InterPro" id="IPR027417">
    <property type="entry name" value="P-loop_NTPase"/>
</dbReference>
<evidence type="ECO:0000313" key="2">
    <source>
        <dbReference type="EMBL" id="GFF18591.1"/>
    </source>
</evidence>
<dbReference type="InterPro" id="IPR035994">
    <property type="entry name" value="Nucleoside_phosphorylase_sf"/>
</dbReference>
<dbReference type="SUPFAM" id="SSF52540">
    <property type="entry name" value="P-loop containing nucleoside triphosphate hydrolases"/>
    <property type="match status" value="1"/>
</dbReference>
<protein>
    <submittedName>
        <fullName evidence="2">Ankyrin repeat-domain-containing protein 50</fullName>
    </submittedName>
</protein>
<dbReference type="Gene3D" id="1.25.40.10">
    <property type="entry name" value="Tetratricopeptide repeat domain"/>
    <property type="match status" value="1"/>
</dbReference>
<dbReference type="PANTHER" id="PTHR46082">
    <property type="entry name" value="ATP/GTP-BINDING PROTEIN-RELATED"/>
    <property type="match status" value="1"/>
</dbReference>
<dbReference type="InterPro" id="IPR053137">
    <property type="entry name" value="NLR-like"/>
</dbReference>
<dbReference type="Pfam" id="PF13191">
    <property type="entry name" value="AAA_16"/>
    <property type="match status" value="1"/>
</dbReference>
<organism evidence="2 3">
    <name type="scientific">Aspergillus terreus</name>
    <dbReference type="NCBI Taxonomy" id="33178"/>
    <lineage>
        <taxon>Eukaryota</taxon>
        <taxon>Fungi</taxon>
        <taxon>Dikarya</taxon>
        <taxon>Ascomycota</taxon>
        <taxon>Pezizomycotina</taxon>
        <taxon>Eurotiomycetes</taxon>
        <taxon>Eurotiomycetidae</taxon>
        <taxon>Eurotiales</taxon>
        <taxon>Aspergillaceae</taxon>
        <taxon>Aspergillus</taxon>
        <taxon>Aspergillus subgen. Circumdati</taxon>
    </lineage>
</organism>
<dbReference type="EMBL" id="BLJY01000008">
    <property type="protein sequence ID" value="GFF18591.1"/>
    <property type="molecule type" value="Genomic_DNA"/>
</dbReference>
<dbReference type="Gene3D" id="3.40.50.300">
    <property type="entry name" value="P-loop containing nucleotide triphosphate hydrolases"/>
    <property type="match status" value="1"/>
</dbReference>
<dbReference type="GO" id="GO:0009116">
    <property type="term" value="P:nucleoside metabolic process"/>
    <property type="evidence" value="ECO:0007669"/>
    <property type="project" value="InterPro"/>
</dbReference>
<dbReference type="Proteomes" id="UP000452235">
    <property type="component" value="Unassembled WGS sequence"/>
</dbReference>
<sequence>MLDHRHVRLPNQSKHDENNYTLGSIAGHNIAIACLPEYGTNKAAIAAKSMQATFPNIRFGLLVGVGGGVPGPITDTGPANDIRLGDVVVSLPAGQGGGVVQYDLIRREVDGFRRVGVLNKPPTLLRTAVASLRAERRLGRQLTGLIEEAFVPDDESCEDQNGDDEADRWTYPGTERDVLFRPGYKHHCGANDCVKCIAAKGAGDVITRRARKTTHPKIHYGNIGSGNSLIKDGLERDELAQRDNVICFEMEAAGLMDDFPCLVIRGISDYADSHKNSSWQPYAAASAAAFAKQLVRTITPQDVDRLAPIQGHWSILSVDLDLPFARNLRFTGRQDVLSQIQEYFSGDATAPRTLLLYGIGGIGKTQIAAHYAHAIAKDSLAVCWADARDKHSVESGLTRIAQCVLRSLILHYGEQVAPTIFGFSDVTSLLSDDPVPPRTTQDAIRALKSWLRKKSNRGWLIVFDNYDNIEEFNIEEYFPNADHSRILITSRRPDLQRTVGKALDISGLDDGSALQLLLSGNTMYKAEDTPTSPSVRAVLRKLCNLPLAIVQANAYINNRRLAMNDFLQQYEQQFDRPMGQKPRGPWNYDHVVNTTWEVSLAAIQAEDILAAETLLTCSLLGNTAILPEMMQRCIPGIRDRRLYDSAWHAFSKGRLHKAERACRKLLLALENTETTEDLTGSFLKAQMLQAQIMAKHKDGCKSEYGYKLANNLVRQIVSSKFYKKDPQSLHHVPEYGQMLLSRGDTEGARIYCRNGIQLMMDTGAPKEMILYWLDQYCDLLFRLGYCSEVKPHLRWMLNESLDTTRKCDILGKLSILLMSQNEFGELELVARQLLDLERDNISKWGDSGRIIFPTVFLCTALFETGRGTEAAMVADESLRLHQKDVGAEDPNTVFLEDFLRELRNGRLPEVSYKSD</sequence>
<accession>A0A5M3Z7C9</accession>
<dbReference type="VEuPathDB" id="FungiDB:ATEG_04643"/>
<comment type="caution">
    <text evidence="2">The sequence shown here is derived from an EMBL/GenBank/DDBJ whole genome shotgun (WGS) entry which is preliminary data.</text>
</comment>
<proteinExistence type="predicted"/>
<evidence type="ECO:0000259" key="1">
    <source>
        <dbReference type="Pfam" id="PF13191"/>
    </source>
</evidence>
<dbReference type="AlphaFoldDB" id="A0A5M3Z7C9"/>